<dbReference type="NCBIfam" id="TIGR01879">
    <property type="entry name" value="hydantase"/>
    <property type="match status" value="1"/>
</dbReference>
<keyword evidence="3" id="KW-0479">Metal-binding</keyword>
<protein>
    <submittedName>
        <fullName evidence="6">M20 family metallo-hydrolase</fullName>
    </submittedName>
</protein>
<sequence>MTNETIQLGDLLDQFNTSDDVGQNRLVYNRQWLRNQRVLILLGQEHDAQATVDDYGNVSLDFPGQETSVPIATGSHMDTVRQGGRYDGLYGVLGGFCAIQKLYQQGHLPKKPLRLISFSEEEGSRFPAAFTGSNYYTGHHQVTPLVDEMGITFHQARRDAVRQLQTIPGVRRQRAPLPASFTELHIEQGPRLAQAHHSIGLVTGIVAQDRYDVTVYGQANHAGTTPMAQRQDAMATVSHLMAELYDLANKSSKSLAFTIGEIHVSPNVSNVIAERCTFSIDCREESDERLATFLTDMQVVIQHFENVTVKRTLHVPATPLSQALRKQNAEIATRMNFPFQELFSGAGHDSQIMSTVAPTAMIFVPSEAGISHAPTEYTKMSDLLYGVALLAASLSAQVNEA</sequence>
<evidence type="ECO:0000256" key="3">
    <source>
        <dbReference type="PIRSR" id="PIRSR001235-1"/>
    </source>
</evidence>
<dbReference type="InterPro" id="IPR010158">
    <property type="entry name" value="Amidase_Cbmase"/>
</dbReference>
<feature type="binding site" evidence="3">
    <location>
        <position position="87"/>
    </location>
    <ligand>
        <name>Zn(2+)</name>
        <dbReference type="ChEBI" id="CHEBI:29105"/>
        <label>2</label>
    </ligand>
</feature>
<dbReference type="InterPro" id="IPR011650">
    <property type="entry name" value="Peptidase_M20_dimer"/>
</dbReference>
<organism evidence="6 7">
    <name type="scientific">Weissella paramesenteroides</name>
    <name type="common">Leuconostoc paramesenteroides</name>
    <dbReference type="NCBI Taxonomy" id="1249"/>
    <lineage>
        <taxon>Bacteria</taxon>
        <taxon>Bacillati</taxon>
        <taxon>Bacillota</taxon>
        <taxon>Bacilli</taxon>
        <taxon>Lactobacillales</taxon>
        <taxon>Lactobacillaceae</taxon>
        <taxon>Weissella</taxon>
    </lineage>
</organism>
<comment type="similarity">
    <text evidence="1">Belongs to the peptidase M20 family.</text>
</comment>
<feature type="binding site" evidence="4">
    <location>
        <position position="283"/>
    </location>
    <ligand>
        <name>allantoate</name>
        <dbReference type="ChEBI" id="CHEBI:17536"/>
    </ligand>
</feature>
<feature type="binding site" evidence="3">
    <location>
        <position position="372"/>
    </location>
    <ligand>
        <name>Zn(2+)</name>
        <dbReference type="ChEBI" id="CHEBI:29105"/>
        <label>2</label>
    </ligand>
</feature>
<proteinExistence type="inferred from homology"/>
<dbReference type="RefSeq" id="WP_277362235.1">
    <property type="nucleotide sequence ID" value="NZ_JAANXN010000005.1"/>
</dbReference>
<gene>
    <name evidence="6" type="ORF">G9403_04880</name>
</gene>
<evidence type="ECO:0000313" key="6">
    <source>
        <dbReference type="EMBL" id="MDF8370996.1"/>
    </source>
</evidence>
<name>A0ABD4XJV5_WEIPA</name>
<reference evidence="6 7" key="1">
    <citation type="submission" date="2020-03" db="EMBL/GenBank/DDBJ databases">
        <title>Comparative genomics of Weissella paramesenteroides.</title>
        <authorList>
            <person name="Kant R."/>
            <person name="Takala T."/>
            <person name="Saris P."/>
        </authorList>
    </citation>
    <scope>NUCLEOTIDE SEQUENCE [LARGE SCALE GENOMIC DNA]</scope>
    <source>
        <strain evidence="6 7">SJ27-4</strain>
    </source>
</reference>
<evidence type="ECO:0000256" key="1">
    <source>
        <dbReference type="ARBA" id="ARBA00006153"/>
    </source>
</evidence>
<feature type="binding site" evidence="4">
    <location>
        <position position="270"/>
    </location>
    <ligand>
        <name>allantoate</name>
        <dbReference type="ChEBI" id="CHEBI:17536"/>
    </ligand>
</feature>
<feature type="binding site" evidence="3">
    <location>
        <position position="185"/>
    </location>
    <ligand>
        <name>Zn(2+)</name>
        <dbReference type="ChEBI" id="CHEBI:29105"/>
        <label>1</label>
    </ligand>
</feature>
<evidence type="ECO:0000259" key="5">
    <source>
        <dbReference type="Pfam" id="PF07687"/>
    </source>
</evidence>
<accession>A0ABD4XJV5</accession>
<evidence type="ECO:0000256" key="4">
    <source>
        <dbReference type="PIRSR" id="PIRSR001235-2"/>
    </source>
</evidence>
<keyword evidence="3" id="KW-0862">Zinc</keyword>
<dbReference type="Pfam" id="PF01546">
    <property type="entry name" value="Peptidase_M20"/>
    <property type="match status" value="1"/>
</dbReference>
<dbReference type="Pfam" id="PF07687">
    <property type="entry name" value="M20_dimer"/>
    <property type="match status" value="1"/>
</dbReference>
<dbReference type="Gene3D" id="3.30.70.360">
    <property type="match status" value="1"/>
</dbReference>
<dbReference type="Proteomes" id="UP001215461">
    <property type="component" value="Unassembled WGS sequence"/>
</dbReference>
<feature type="binding site" evidence="4">
    <location>
        <position position="210"/>
    </location>
    <ligand>
        <name>allantoate</name>
        <dbReference type="ChEBI" id="CHEBI:17536"/>
    </ligand>
</feature>
<dbReference type="GO" id="GO:0016787">
    <property type="term" value="F:hydrolase activity"/>
    <property type="evidence" value="ECO:0007669"/>
    <property type="project" value="UniProtKB-KW"/>
</dbReference>
<comment type="cofactor">
    <cofactor evidence="3">
        <name>Zn(2+)</name>
        <dbReference type="ChEBI" id="CHEBI:29105"/>
    </cofactor>
    <text evidence="3">Binds 2 Zn(2+) ions per subunit.</text>
</comment>
<evidence type="ECO:0000313" key="7">
    <source>
        <dbReference type="Proteomes" id="UP001215461"/>
    </source>
</evidence>
<comment type="caution">
    <text evidence="6">The sequence shown here is derived from an EMBL/GenBank/DDBJ whole genome shotgun (WGS) entry which is preliminary data.</text>
</comment>
<dbReference type="PANTHER" id="PTHR32494">
    <property type="entry name" value="ALLANTOATE DEIMINASE-RELATED"/>
    <property type="match status" value="1"/>
</dbReference>
<keyword evidence="2" id="KW-0378">Hydrolase</keyword>
<feature type="binding site" evidence="3">
    <location>
        <position position="76"/>
    </location>
    <ligand>
        <name>Zn(2+)</name>
        <dbReference type="ChEBI" id="CHEBI:29105"/>
        <label>1</label>
    </ligand>
</feature>
<dbReference type="PANTHER" id="PTHR32494:SF5">
    <property type="entry name" value="ALLANTOATE AMIDOHYDROLASE"/>
    <property type="match status" value="1"/>
</dbReference>
<dbReference type="InterPro" id="IPR002933">
    <property type="entry name" value="Peptidase_M20"/>
</dbReference>
<feature type="binding site" evidence="3">
    <location>
        <position position="87"/>
    </location>
    <ligand>
        <name>Zn(2+)</name>
        <dbReference type="ChEBI" id="CHEBI:29105"/>
        <label>1</label>
    </ligand>
</feature>
<dbReference type="Gene3D" id="3.40.630.10">
    <property type="entry name" value="Zn peptidases"/>
    <property type="match status" value="1"/>
</dbReference>
<dbReference type="AlphaFoldDB" id="A0ABD4XJV5"/>
<feature type="binding site" evidence="3">
    <location>
        <position position="122"/>
    </location>
    <ligand>
        <name>Zn(2+)</name>
        <dbReference type="ChEBI" id="CHEBI:29105"/>
        <label>2</label>
    </ligand>
</feature>
<dbReference type="SUPFAM" id="SSF53187">
    <property type="entry name" value="Zn-dependent exopeptidases"/>
    <property type="match status" value="1"/>
</dbReference>
<dbReference type="SUPFAM" id="SSF55031">
    <property type="entry name" value="Bacterial exopeptidase dimerisation domain"/>
    <property type="match status" value="1"/>
</dbReference>
<dbReference type="PIRSF" id="PIRSF001235">
    <property type="entry name" value="Amidase_carbamoylase"/>
    <property type="match status" value="1"/>
</dbReference>
<dbReference type="InterPro" id="IPR036264">
    <property type="entry name" value="Bact_exopeptidase_dim_dom"/>
</dbReference>
<evidence type="ECO:0000256" key="2">
    <source>
        <dbReference type="ARBA" id="ARBA00022801"/>
    </source>
</evidence>
<feature type="domain" description="Peptidase M20 dimerisation" evidence="5">
    <location>
        <begin position="211"/>
        <end position="302"/>
    </location>
</feature>
<dbReference type="EMBL" id="JAANXN010000005">
    <property type="protein sequence ID" value="MDF8370996.1"/>
    <property type="molecule type" value="Genomic_DNA"/>
</dbReference>